<organism evidence="2 3">
    <name type="scientific">Pleurotus eryngii</name>
    <name type="common">Boletus of the steppes</name>
    <dbReference type="NCBI Taxonomy" id="5323"/>
    <lineage>
        <taxon>Eukaryota</taxon>
        <taxon>Fungi</taxon>
        <taxon>Dikarya</taxon>
        <taxon>Basidiomycota</taxon>
        <taxon>Agaricomycotina</taxon>
        <taxon>Agaricomycetes</taxon>
        <taxon>Agaricomycetidae</taxon>
        <taxon>Agaricales</taxon>
        <taxon>Pleurotineae</taxon>
        <taxon>Pleurotaceae</taxon>
        <taxon>Pleurotus</taxon>
    </lineage>
</organism>
<evidence type="ECO:0000256" key="1">
    <source>
        <dbReference type="SAM" id="MobiDB-lite"/>
    </source>
</evidence>
<evidence type="ECO:0000313" key="2">
    <source>
        <dbReference type="EMBL" id="KAF9500305.1"/>
    </source>
</evidence>
<gene>
    <name evidence="2" type="ORF">BDN71DRAFT_1502388</name>
</gene>
<evidence type="ECO:0000313" key="3">
    <source>
        <dbReference type="Proteomes" id="UP000807025"/>
    </source>
</evidence>
<name>A0A9P6DK65_PLEER</name>
<dbReference type="EMBL" id="MU154528">
    <property type="protein sequence ID" value="KAF9500305.1"/>
    <property type="molecule type" value="Genomic_DNA"/>
</dbReference>
<proteinExistence type="predicted"/>
<accession>A0A9P6DK65</accession>
<keyword evidence="3" id="KW-1185">Reference proteome</keyword>
<protein>
    <submittedName>
        <fullName evidence="2">Uncharacterized protein</fullName>
    </submittedName>
</protein>
<feature type="region of interest" description="Disordered" evidence="1">
    <location>
        <begin position="401"/>
        <end position="428"/>
    </location>
</feature>
<reference evidence="2" key="1">
    <citation type="submission" date="2020-11" db="EMBL/GenBank/DDBJ databases">
        <authorList>
            <consortium name="DOE Joint Genome Institute"/>
            <person name="Ahrendt S."/>
            <person name="Riley R."/>
            <person name="Andreopoulos W."/>
            <person name="Labutti K."/>
            <person name="Pangilinan J."/>
            <person name="Ruiz-Duenas F.J."/>
            <person name="Barrasa J.M."/>
            <person name="Sanchez-Garcia M."/>
            <person name="Camarero S."/>
            <person name="Miyauchi S."/>
            <person name="Serrano A."/>
            <person name="Linde D."/>
            <person name="Babiker R."/>
            <person name="Drula E."/>
            <person name="Ayuso-Fernandez I."/>
            <person name="Pacheco R."/>
            <person name="Padilla G."/>
            <person name="Ferreira P."/>
            <person name="Barriuso J."/>
            <person name="Kellner H."/>
            <person name="Castanera R."/>
            <person name="Alfaro M."/>
            <person name="Ramirez L."/>
            <person name="Pisabarro A.G."/>
            <person name="Kuo A."/>
            <person name="Tritt A."/>
            <person name="Lipzen A."/>
            <person name="He G."/>
            <person name="Yan M."/>
            <person name="Ng V."/>
            <person name="Cullen D."/>
            <person name="Martin F."/>
            <person name="Rosso M.-N."/>
            <person name="Henrissat B."/>
            <person name="Hibbett D."/>
            <person name="Martinez A.T."/>
            <person name="Grigoriev I.V."/>
        </authorList>
    </citation>
    <scope>NUCLEOTIDE SEQUENCE</scope>
    <source>
        <strain evidence="2">ATCC 90797</strain>
    </source>
</reference>
<dbReference type="Proteomes" id="UP000807025">
    <property type="component" value="Unassembled WGS sequence"/>
</dbReference>
<dbReference type="AlphaFoldDB" id="A0A9P6DK65"/>
<sequence>MKREEKGGWVWPSSRDGSLSYVITRTSGLSSGHRDRGHLLNCSTSSPWEFGLQEAGSHMARLALISQPAQTTQWCRAENEPVPVADMRQRFDSACVLARPIDSDPSLSRRQNIPAVGAGPSTATDGSTIVEKEVVINGFNMRFKVSAPSTELVSNGGAKAGTLGVNVLFHGDGGQSFFDFPNQGVNSGLMGMALLSPDPDLRWGGSDPRDSLIRPQGAAHSAAVNQLLATELPKVVNFDQTKIFMEGISGGSLLLSGFMVPAFGASLGVPAVVMGCGGLAPQVQVQGDISALRVHWQSTVNELSDLQQSIPQAIAAYERIASGAGLSAAQINQLQTADASPNGGHCEFDQRDFVSGVQLLSDNYATILAGQGVLNGVNVNNGVVGNENLFTVAATGANRATATGGRNRTGNRKGAKVNNANRVGRSLS</sequence>
<dbReference type="OrthoDB" id="4540290at2759"/>
<comment type="caution">
    <text evidence="2">The sequence shown here is derived from an EMBL/GenBank/DDBJ whole genome shotgun (WGS) entry which is preliminary data.</text>
</comment>